<gene>
    <name evidence="2" type="ORF">AVDCRST_MAG02-3303</name>
</gene>
<proteinExistence type="predicted"/>
<keyword evidence="1" id="KW-0812">Transmembrane</keyword>
<reference evidence="2" key="1">
    <citation type="submission" date="2020-02" db="EMBL/GenBank/DDBJ databases">
        <authorList>
            <person name="Meier V. D."/>
        </authorList>
    </citation>
    <scope>NUCLEOTIDE SEQUENCE</scope>
    <source>
        <strain evidence="2">AVDCRST_MAG02</strain>
    </source>
</reference>
<feature type="transmembrane region" description="Helical" evidence="1">
    <location>
        <begin position="65"/>
        <end position="86"/>
    </location>
</feature>
<organism evidence="2">
    <name type="scientific">uncultured Rubrobacteraceae bacterium</name>
    <dbReference type="NCBI Taxonomy" id="349277"/>
    <lineage>
        <taxon>Bacteria</taxon>
        <taxon>Bacillati</taxon>
        <taxon>Actinomycetota</taxon>
        <taxon>Rubrobacteria</taxon>
        <taxon>Rubrobacterales</taxon>
        <taxon>Rubrobacteraceae</taxon>
        <taxon>environmental samples</taxon>
    </lineage>
</organism>
<feature type="transmembrane region" description="Helical" evidence="1">
    <location>
        <begin position="98"/>
        <end position="119"/>
    </location>
</feature>
<evidence type="ECO:0000256" key="1">
    <source>
        <dbReference type="SAM" id="Phobius"/>
    </source>
</evidence>
<sequence>MSTPPNAPLTERGEWFLGIGEPKPPSRFWVAYIALLSVVSLGLFFWALLSGAFLPGAAGPGARFFSAWGVLFVALWAAADTGGALLHARGGGASLGRGLRVVGYAVFLPLAMGFYLAFFWFSSPAWLFVVQAMFVGMILARWAVRLARRGRVA</sequence>
<accession>A0A6J4RFS0</accession>
<feature type="transmembrane region" description="Helical" evidence="1">
    <location>
        <begin position="125"/>
        <end position="144"/>
    </location>
</feature>
<dbReference type="EMBL" id="CADCVH010000099">
    <property type="protein sequence ID" value="CAA9467655.1"/>
    <property type="molecule type" value="Genomic_DNA"/>
</dbReference>
<keyword evidence="1" id="KW-0472">Membrane</keyword>
<protein>
    <submittedName>
        <fullName evidence="2">Uncharacterized protein</fullName>
    </submittedName>
</protein>
<feature type="transmembrane region" description="Helical" evidence="1">
    <location>
        <begin position="29"/>
        <end position="53"/>
    </location>
</feature>
<evidence type="ECO:0000313" key="2">
    <source>
        <dbReference type="EMBL" id="CAA9467655.1"/>
    </source>
</evidence>
<name>A0A6J4RFS0_9ACTN</name>
<dbReference type="AlphaFoldDB" id="A0A6J4RFS0"/>
<keyword evidence="1" id="KW-1133">Transmembrane helix</keyword>